<organism evidence="3 4">
    <name type="scientific">Sphingomonas xinjiangensis</name>
    <dbReference type="NCBI Taxonomy" id="643568"/>
    <lineage>
        <taxon>Bacteria</taxon>
        <taxon>Pseudomonadati</taxon>
        <taxon>Pseudomonadota</taxon>
        <taxon>Alphaproteobacteria</taxon>
        <taxon>Sphingomonadales</taxon>
        <taxon>Sphingomonadaceae</taxon>
        <taxon>Sphingomonas</taxon>
    </lineage>
</organism>
<dbReference type="Gene3D" id="1.20.144.10">
    <property type="entry name" value="Phosphatidic acid phosphatase type 2/haloperoxidase"/>
    <property type="match status" value="1"/>
</dbReference>
<dbReference type="Pfam" id="PF01569">
    <property type="entry name" value="PAP2"/>
    <property type="match status" value="1"/>
</dbReference>
<dbReference type="AlphaFoldDB" id="A0A840YQT6"/>
<dbReference type="InterPro" id="IPR001011">
    <property type="entry name" value="Acid_Pase_classA_bac"/>
</dbReference>
<name>A0A840YQT6_9SPHN</name>
<gene>
    <name evidence="3" type="ORF">FHT02_002787</name>
</gene>
<accession>A0A840YQT6</accession>
<dbReference type="SUPFAM" id="SSF48317">
    <property type="entry name" value="Acid phosphatase/Vanadium-dependent haloperoxidase"/>
    <property type="match status" value="1"/>
</dbReference>
<dbReference type="CDD" id="cd03397">
    <property type="entry name" value="PAP2_acid_phosphatase"/>
    <property type="match status" value="1"/>
</dbReference>
<evidence type="ECO:0000259" key="2">
    <source>
        <dbReference type="SMART" id="SM00014"/>
    </source>
</evidence>
<dbReference type="EMBL" id="JACIJF010000008">
    <property type="protein sequence ID" value="MBB5711541.1"/>
    <property type="molecule type" value="Genomic_DNA"/>
</dbReference>
<dbReference type="InterPro" id="IPR000326">
    <property type="entry name" value="PAP2/HPO"/>
</dbReference>
<dbReference type="PIRSF" id="PIRSF000897">
    <property type="entry name" value="Acid_Ptase_ClsA"/>
    <property type="match status" value="1"/>
</dbReference>
<dbReference type="GO" id="GO:0030288">
    <property type="term" value="C:outer membrane-bounded periplasmic space"/>
    <property type="evidence" value="ECO:0007669"/>
    <property type="project" value="InterPro"/>
</dbReference>
<dbReference type="GO" id="GO:0003993">
    <property type="term" value="F:acid phosphatase activity"/>
    <property type="evidence" value="ECO:0007669"/>
    <property type="project" value="UniProtKB-EC"/>
</dbReference>
<keyword evidence="4" id="KW-1185">Reference proteome</keyword>
<dbReference type="InterPro" id="IPR036938">
    <property type="entry name" value="PAP2/HPO_sf"/>
</dbReference>
<feature type="domain" description="Phosphatidic acid phosphatase type 2/haloperoxidase" evidence="2">
    <location>
        <begin position="96"/>
        <end position="207"/>
    </location>
</feature>
<reference evidence="3 4" key="1">
    <citation type="submission" date="2020-08" db="EMBL/GenBank/DDBJ databases">
        <title>Genomic Encyclopedia of Type Strains, Phase IV (KMG-IV): sequencing the most valuable type-strain genomes for metagenomic binning, comparative biology and taxonomic classification.</title>
        <authorList>
            <person name="Goeker M."/>
        </authorList>
    </citation>
    <scope>NUCLEOTIDE SEQUENCE [LARGE SCALE GENOMIC DNA]</scope>
    <source>
        <strain evidence="3 4">DSM 26736</strain>
    </source>
</reference>
<protein>
    <recommendedName>
        <fullName evidence="1">Acid phosphatase</fullName>
        <ecNumber evidence="1">3.1.3.2</ecNumber>
    </recommendedName>
</protein>
<dbReference type="PRINTS" id="PR00483">
    <property type="entry name" value="BACPHPHTASE"/>
</dbReference>
<sequence length="245" mass="25827">MKVAALALGALLLVGADQRVAGYLDGKAVPDLMKVLPAPPQPGSARAEDDRATFASTRALQGSDRWTLATRDVSDDRFTAFGCALGMKLNAKSAPKLAALFARMSDGGMTGRAKTGFAAKRPYLSQPGEICEARTEHLAGNGDYPSGHTSTGWSTALVLAELVPERATEILRRGRIYGESRFVCGSHSRSAVEAGFLAGAALVARWHAEAAFRADMEAARVELATLRGKAPAPDGDRCRIEAAAE</sequence>
<proteinExistence type="inferred from homology"/>
<dbReference type="RefSeq" id="WP_184088523.1">
    <property type="nucleotide sequence ID" value="NZ_JACIJF010000008.1"/>
</dbReference>
<evidence type="ECO:0000313" key="3">
    <source>
        <dbReference type="EMBL" id="MBB5711541.1"/>
    </source>
</evidence>
<dbReference type="Proteomes" id="UP000527143">
    <property type="component" value="Unassembled WGS sequence"/>
</dbReference>
<comment type="catalytic activity">
    <reaction evidence="1">
        <text>a phosphate monoester + H2O = an alcohol + phosphate</text>
        <dbReference type="Rhea" id="RHEA:15017"/>
        <dbReference type="ChEBI" id="CHEBI:15377"/>
        <dbReference type="ChEBI" id="CHEBI:30879"/>
        <dbReference type="ChEBI" id="CHEBI:43474"/>
        <dbReference type="ChEBI" id="CHEBI:67140"/>
        <dbReference type="EC" id="3.1.3.2"/>
    </reaction>
</comment>
<keyword evidence="1 3" id="KW-0378">Hydrolase</keyword>
<comment type="caution">
    <text evidence="3">The sequence shown here is derived from an EMBL/GenBank/DDBJ whole genome shotgun (WGS) entry which is preliminary data.</text>
</comment>
<evidence type="ECO:0000256" key="1">
    <source>
        <dbReference type="PIRNR" id="PIRNR000897"/>
    </source>
</evidence>
<dbReference type="SMART" id="SM00014">
    <property type="entry name" value="acidPPc"/>
    <property type="match status" value="1"/>
</dbReference>
<comment type="similarity">
    <text evidence="1">Belongs to the class A bacterial acid phosphatase family.</text>
</comment>
<dbReference type="EC" id="3.1.3.2" evidence="1"/>
<evidence type="ECO:0000313" key="4">
    <source>
        <dbReference type="Proteomes" id="UP000527143"/>
    </source>
</evidence>